<dbReference type="InterPro" id="IPR007507">
    <property type="entry name" value="Glycos_transf_N"/>
</dbReference>
<evidence type="ECO:0000256" key="5">
    <source>
        <dbReference type="ARBA" id="ARBA00022679"/>
    </source>
</evidence>
<protein>
    <recommendedName>
        <fullName evidence="4 8">3-deoxy-D-manno-octulosonic acid transferase</fullName>
        <shortName evidence="8">Kdo transferase</shortName>
        <ecNumber evidence="3 8">2.4.99.12</ecNumber>
    </recommendedName>
    <alternativeName>
        <fullName evidence="6 8">Lipid IV(A) 3-deoxy-D-manno-octulosonic acid transferase</fullName>
    </alternativeName>
</protein>
<dbReference type="PANTHER" id="PTHR42755:SF1">
    <property type="entry name" value="3-DEOXY-D-MANNO-OCTULOSONIC ACID TRANSFERASE, MITOCHONDRIAL-RELATED"/>
    <property type="match status" value="1"/>
</dbReference>
<reference evidence="10" key="1">
    <citation type="submission" date="2024-02" db="EMBL/GenBank/DDBJ databases">
        <title>Genome sequences of strain Gemmobacter sp. JM10B15.</title>
        <authorList>
            <person name="Zhang M."/>
        </authorList>
    </citation>
    <scope>NUCLEOTIDE SEQUENCE</scope>
    <source>
        <strain evidence="10">JM10B15</strain>
    </source>
</reference>
<evidence type="ECO:0000256" key="2">
    <source>
        <dbReference type="ARBA" id="ARBA00004713"/>
    </source>
</evidence>
<dbReference type="EMBL" id="JBALHR010000012">
    <property type="protein sequence ID" value="MEH7829725.1"/>
    <property type="molecule type" value="Genomic_DNA"/>
</dbReference>
<dbReference type="Pfam" id="PF04413">
    <property type="entry name" value="Glycos_transf_N"/>
    <property type="match status" value="1"/>
</dbReference>
<name>A0ABU8BYD8_9RHOB</name>
<evidence type="ECO:0000256" key="4">
    <source>
        <dbReference type="ARBA" id="ARBA00019077"/>
    </source>
</evidence>
<sequence length="427" mass="44707">MQAGAHGAYVGADQKGAQVRLYRIIMRAILPLLLAYLLVQRLRGLVGPGAGRARLGLTAPRADVWLHGASNGELTSVRPLLAQIIAARPGLAVLVTSNTETARQMVADWGLPGVQAQLAPFDTPGCVARLLARTQAKALILLENELWPERIARMPGPVIGLGARMSAGSARNWQRLAPHLIAATLHRFALVSAQDAGSEARLCALGLPADRLAPRLMLKAAALQADPVPPPFPSPSPRHRILLAASTHEGEEDIMLDAFMAARAQFDLLILAPRHPRRSAAVAAMIAARGLDFAIRSQGETPGPGTAVYLADTLGEMGAWYGMAGATVIGGSFADRGGHTPFEPAAHGSALLHGPSTSNFLEIFQHLDQAEGAISVANVQGLGLALAGLNADLQARLAAQARQVLAGGQDTAALLTRVLALIDQARG</sequence>
<dbReference type="InterPro" id="IPR038107">
    <property type="entry name" value="Glycos_transf_N_sf"/>
</dbReference>
<comment type="caution">
    <text evidence="10">The sequence shown here is derived from an EMBL/GenBank/DDBJ whole genome shotgun (WGS) entry which is preliminary data.</text>
</comment>
<evidence type="ECO:0000256" key="7">
    <source>
        <dbReference type="ARBA" id="ARBA00049183"/>
    </source>
</evidence>
<keyword evidence="11" id="KW-1185">Reference proteome</keyword>
<evidence type="ECO:0000256" key="1">
    <source>
        <dbReference type="ARBA" id="ARBA00003394"/>
    </source>
</evidence>
<dbReference type="PANTHER" id="PTHR42755">
    <property type="entry name" value="3-DEOXY-MANNO-OCTULOSONATE CYTIDYLYLTRANSFERASE"/>
    <property type="match status" value="1"/>
</dbReference>
<dbReference type="Gene3D" id="3.40.50.2000">
    <property type="entry name" value="Glycogen Phosphorylase B"/>
    <property type="match status" value="1"/>
</dbReference>
<evidence type="ECO:0000313" key="10">
    <source>
        <dbReference type="EMBL" id="MEH7829725.1"/>
    </source>
</evidence>
<dbReference type="EC" id="2.4.99.12" evidence="3 8"/>
<comment type="function">
    <text evidence="1 8">Involved in lipopolysaccharide (LPS) biosynthesis. Catalyzes the transfer of 3-deoxy-D-manno-octulosonate (Kdo) residue(s) from CMP-Kdo to lipid IV(A), the tetraacyldisaccharide-1,4'-bisphosphate precursor of lipid A.</text>
</comment>
<gene>
    <name evidence="10" type="ORF">V6590_16370</name>
</gene>
<evidence type="ECO:0000256" key="3">
    <source>
        <dbReference type="ARBA" id="ARBA00012621"/>
    </source>
</evidence>
<comment type="pathway">
    <text evidence="2 8">Bacterial outer membrane biogenesis; LPS core biosynthesis.</text>
</comment>
<keyword evidence="8" id="KW-0448">Lipopolysaccharide biosynthesis</keyword>
<dbReference type="RefSeq" id="WP_335424754.1">
    <property type="nucleotide sequence ID" value="NZ_JBALHR010000012.1"/>
</dbReference>
<evidence type="ECO:0000259" key="9">
    <source>
        <dbReference type="Pfam" id="PF04413"/>
    </source>
</evidence>
<accession>A0ABU8BYD8</accession>
<comment type="similarity">
    <text evidence="8">Belongs to the glycosyltransferase group 1 family.</text>
</comment>
<keyword evidence="8" id="KW-1133">Transmembrane helix</keyword>
<comment type="subcellular location">
    <subcellularLocation>
        <location evidence="8">Cell membrane</location>
    </subcellularLocation>
</comment>
<feature type="transmembrane region" description="Helical" evidence="8">
    <location>
        <begin position="21"/>
        <end position="39"/>
    </location>
</feature>
<evidence type="ECO:0000256" key="8">
    <source>
        <dbReference type="RuleBase" id="RU365103"/>
    </source>
</evidence>
<proteinExistence type="inferred from homology"/>
<evidence type="ECO:0000256" key="6">
    <source>
        <dbReference type="ARBA" id="ARBA00031445"/>
    </source>
</evidence>
<keyword evidence="8" id="KW-0812">Transmembrane</keyword>
<keyword evidence="5 8" id="KW-0808">Transferase</keyword>
<organism evidence="10 11">
    <name type="scientific">Gemmobacter denitrificans</name>
    <dbReference type="NCBI Taxonomy" id="3123040"/>
    <lineage>
        <taxon>Bacteria</taxon>
        <taxon>Pseudomonadati</taxon>
        <taxon>Pseudomonadota</taxon>
        <taxon>Alphaproteobacteria</taxon>
        <taxon>Rhodobacterales</taxon>
        <taxon>Paracoccaceae</taxon>
        <taxon>Gemmobacter</taxon>
    </lineage>
</organism>
<keyword evidence="8" id="KW-0472">Membrane</keyword>
<dbReference type="Proteomes" id="UP001431963">
    <property type="component" value="Unassembled WGS sequence"/>
</dbReference>
<feature type="domain" description="3-deoxy-D-manno-octulosonic-acid transferase N-terminal" evidence="9">
    <location>
        <begin position="53"/>
        <end position="215"/>
    </location>
</feature>
<dbReference type="InterPro" id="IPR039901">
    <property type="entry name" value="Kdotransferase"/>
</dbReference>
<evidence type="ECO:0000313" key="11">
    <source>
        <dbReference type="Proteomes" id="UP001431963"/>
    </source>
</evidence>
<keyword evidence="8" id="KW-1003">Cell membrane</keyword>
<dbReference type="Gene3D" id="3.40.50.11720">
    <property type="entry name" value="3-Deoxy-D-manno-octulosonic-acid transferase, N-terminal domain"/>
    <property type="match status" value="1"/>
</dbReference>
<comment type="catalytic activity">
    <reaction evidence="7 8">
        <text>lipid IVA (E. coli) + CMP-3-deoxy-beta-D-manno-octulosonate = alpha-Kdo-(2-&gt;6)-lipid IVA (E. coli) + CMP + H(+)</text>
        <dbReference type="Rhea" id="RHEA:28066"/>
        <dbReference type="ChEBI" id="CHEBI:15378"/>
        <dbReference type="ChEBI" id="CHEBI:58603"/>
        <dbReference type="ChEBI" id="CHEBI:60364"/>
        <dbReference type="ChEBI" id="CHEBI:60377"/>
        <dbReference type="ChEBI" id="CHEBI:85987"/>
        <dbReference type="EC" id="2.4.99.12"/>
    </reaction>
</comment>